<evidence type="ECO:0000256" key="5">
    <source>
        <dbReference type="PIRSR" id="PIRSR006386-1"/>
    </source>
</evidence>
<evidence type="ECO:0000256" key="4">
    <source>
        <dbReference type="PIRNR" id="PIRNR006386"/>
    </source>
</evidence>
<organism evidence="7 9">
    <name type="scientific">Cercospora beticola</name>
    <name type="common">Sugarbeet leaf spot fungus</name>
    <dbReference type="NCBI Taxonomy" id="122368"/>
    <lineage>
        <taxon>Eukaryota</taxon>
        <taxon>Fungi</taxon>
        <taxon>Dikarya</taxon>
        <taxon>Ascomycota</taxon>
        <taxon>Pezizomycotina</taxon>
        <taxon>Dothideomycetes</taxon>
        <taxon>Dothideomycetidae</taxon>
        <taxon>Mycosphaerellales</taxon>
        <taxon>Mycosphaerellaceae</taxon>
        <taxon>Cercospora</taxon>
    </lineage>
</organism>
<dbReference type="InterPro" id="IPR001853">
    <property type="entry name" value="DSBA-like_thioredoxin_dom"/>
</dbReference>
<feature type="domain" description="DSBA-like thioredoxin" evidence="6">
    <location>
        <begin position="7"/>
        <end position="216"/>
    </location>
</feature>
<dbReference type="GO" id="GO:0005739">
    <property type="term" value="C:mitochondrion"/>
    <property type="evidence" value="ECO:0007669"/>
    <property type="project" value="TreeGrafter"/>
</dbReference>
<gene>
    <name evidence="7" type="ORF">CB0940_06501</name>
    <name evidence="8" type="ORF">RHO25_003755</name>
</gene>
<evidence type="ECO:0000313" key="8">
    <source>
        <dbReference type="EMBL" id="WPA99139.1"/>
    </source>
</evidence>
<evidence type="ECO:0000256" key="3">
    <source>
        <dbReference type="ARBA" id="ARBA00047960"/>
    </source>
</evidence>
<evidence type="ECO:0000259" key="6">
    <source>
        <dbReference type="Pfam" id="PF01323"/>
    </source>
</evidence>
<comment type="catalytic activity">
    <reaction evidence="3 4">
        <text>RX + glutathione = an S-substituted glutathione + a halide anion + H(+)</text>
        <dbReference type="Rhea" id="RHEA:16437"/>
        <dbReference type="ChEBI" id="CHEBI:15378"/>
        <dbReference type="ChEBI" id="CHEBI:16042"/>
        <dbReference type="ChEBI" id="CHEBI:17792"/>
        <dbReference type="ChEBI" id="CHEBI:57925"/>
        <dbReference type="ChEBI" id="CHEBI:90779"/>
        <dbReference type="EC" id="2.5.1.18"/>
    </reaction>
</comment>
<reference evidence="7 9" key="1">
    <citation type="submission" date="2015-10" db="EMBL/GenBank/DDBJ databases">
        <title>The cercosporin biosynthetic gene cluster was horizontally transferred to several fungal lineages and shown to be expanded in Cercospora beticola based on microsynteny with recipient genomes.</title>
        <authorList>
            <person name="De Jonge R."/>
            <person name="Ebert M.K."/>
            <person name="Suttle J.C."/>
            <person name="Jurick Ii W.M."/>
            <person name="Secor G.A."/>
            <person name="Thomma B.P."/>
            <person name="Van De Peer Y."/>
            <person name="Bolton M.D."/>
        </authorList>
    </citation>
    <scope>NUCLEOTIDE SEQUENCE [LARGE SCALE GENOMIC DNA]</scope>
    <source>
        <strain evidence="7 9">09-40</strain>
    </source>
</reference>
<proteinExistence type="inferred from homology"/>
<evidence type="ECO:0000313" key="9">
    <source>
        <dbReference type="Proteomes" id="UP000230605"/>
    </source>
</evidence>
<dbReference type="Pfam" id="PF01323">
    <property type="entry name" value="DSBA"/>
    <property type="match status" value="1"/>
</dbReference>
<protein>
    <recommendedName>
        <fullName evidence="4">Glutathione S-transferase kappa</fullName>
        <ecNumber evidence="4">2.5.1.18</ecNumber>
    </recommendedName>
</protein>
<dbReference type="PIRSF" id="PIRSF006386">
    <property type="entry name" value="HCCAis_GSTk"/>
    <property type="match status" value="1"/>
</dbReference>
<dbReference type="Proteomes" id="UP001302367">
    <property type="component" value="Chromosome 2"/>
</dbReference>
<dbReference type="EMBL" id="LKMD01000102">
    <property type="protein sequence ID" value="PIA98439.1"/>
    <property type="molecule type" value="Genomic_DNA"/>
</dbReference>
<dbReference type="GO" id="GO:0006749">
    <property type="term" value="P:glutathione metabolic process"/>
    <property type="evidence" value="ECO:0007669"/>
    <property type="project" value="TreeGrafter"/>
</dbReference>
<dbReference type="GO" id="GO:0004364">
    <property type="term" value="F:glutathione transferase activity"/>
    <property type="evidence" value="ECO:0007669"/>
    <property type="project" value="UniProtKB-UniRule"/>
</dbReference>
<dbReference type="InterPro" id="IPR051924">
    <property type="entry name" value="GST_Kappa/NadH"/>
</dbReference>
<dbReference type="SUPFAM" id="SSF52833">
    <property type="entry name" value="Thioredoxin-like"/>
    <property type="match status" value="1"/>
</dbReference>
<keyword evidence="2 4" id="KW-0808">Transferase</keyword>
<dbReference type="GO" id="GO:0005777">
    <property type="term" value="C:peroxisome"/>
    <property type="evidence" value="ECO:0007669"/>
    <property type="project" value="TreeGrafter"/>
</dbReference>
<dbReference type="AlphaFoldDB" id="A0A2G5I0X5"/>
<dbReference type="PANTHER" id="PTHR42943">
    <property type="entry name" value="GLUTATHIONE S-TRANSFERASE KAPPA"/>
    <property type="match status" value="1"/>
</dbReference>
<dbReference type="EMBL" id="CP134185">
    <property type="protein sequence ID" value="WPA99139.1"/>
    <property type="molecule type" value="Genomic_DNA"/>
</dbReference>
<accession>A0A2G5I0X5</accession>
<reference evidence="8 10" key="2">
    <citation type="submission" date="2023-09" db="EMBL/GenBank/DDBJ databases">
        <title>Complete-Gapless Cercospora beticola genome.</title>
        <authorList>
            <person name="Wyatt N.A."/>
            <person name="Spanner R.E."/>
            <person name="Bolton M.D."/>
        </authorList>
    </citation>
    <scope>NUCLEOTIDE SEQUENCE [LARGE SCALE GENOMIC DNA]</scope>
    <source>
        <strain evidence="8">Cb09-40</strain>
    </source>
</reference>
<dbReference type="PANTHER" id="PTHR42943:SF13">
    <property type="entry name" value="GLUTATHIONE S-TRANSFERASE KAPPA-RELATED"/>
    <property type="match status" value="1"/>
</dbReference>
<evidence type="ECO:0000256" key="2">
    <source>
        <dbReference type="ARBA" id="ARBA00022679"/>
    </source>
</evidence>
<dbReference type="GO" id="GO:0004602">
    <property type="term" value="F:glutathione peroxidase activity"/>
    <property type="evidence" value="ECO:0007669"/>
    <property type="project" value="TreeGrafter"/>
</dbReference>
<dbReference type="InterPro" id="IPR014440">
    <property type="entry name" value="HCCAis_GSTk"/>
</dbReference>
<comment type="similarity">
    <text evidence="1 4">Belongs to the GST superfamily. Kappa family.</text>
</comment>
<sequence length="240" mass="27567">MGKGGRIDVYLDCNSPYSYFTHMHLRRIRPQLAKHHITISMHPIFLGGINVGSGNKPPWTLPAKATMGTFDGARAKQYFKVPEPDKFSAPPFFPIMSLLPMRALLFVREELLDVEGNFEDREKFEVAFGELWNMLWREHEDISKPEVLVKCLGRHLKKEEAERAVKAAKEEKWKKMLVDETGRLVEKGAYGAPWFIVTNAKGVEEPFFGSDRFHYIYQFLGVPFRDIEILPPGGEKEAKL</sequence>
<dbReference type="OrthoDB" id="4664297at2759"/>
<dbReference type="Gene3D" id="3.40.30.10">
    <property type="entry name" value="Glutaredoxin"/>
    <property type="match status" value="1"/>
</dbReference>
<evidence type="ECO:0000256" key="1">
    <source>
        <dbReference type="ARBA" id="ARBA00006494"/>
    </source>
</evidence>
<keyword evidence="10" id="KW-1185">Reference proteome</keyword>
<evidence type="ECO:0000313" key="10">
    <source>
        <dbReference type="Proteomes" id="UP001302367"/>
    </source>
</evidence>
<dbReference type="EC" id="2.5.1.18" evidence="4"/>
<feature type="active site" description="Nucleophile" evidence="5">
    <location>
        <position position="15"/>
    </location>
</feature>
<name>A0A2G5I0X5_CERBT</name>
<dbReference type="InterPro" id="IPR036249">
    <property type="entry name" value="Thioredoxin-like_sf"/>
</dbReference>
<dbReference type="Proteomes" id="UP000230605">
    <property type="component" value="Chromosome 2"/>
</dbReference>
<evidence type="ECO:0000313" key="7">
    <source>
        <dbReference type="EMBL" id="PIA98439.1"/>
    </source>
</evidence>
<dbReference type="FunFam" id="3.40.30.10:FF:000096">
    <property type="entry name" value="Glutathione S-transferase kappa"/>
    <property type="match status" value="1"/>
</dbReference>